<dbReference type="Gene3D" id="3.40.5.10">
    <property type="entry name" value="Ribosomal protein L9, N-terminal domain"/>
    <property type="match status" value="1"/>
</dbReference>
<evidence type="ECO:0000259" key="6">
    <source>
        <dbReference type="Pfam" id="PF01281"/>
    </source>
</evidence>
<protein>
    <recommendedName>
        <fullName evidence="4">Large ribosomal subunit protein bL9m</fullName>
    </recommendedName>
    <alternativeName>
        <fullName evidence="5">39S ribosomal protein L9, mitochondrial</fullName>
    </alternativeName>
</protein>
<dbReference type="EMBL" id="JAVFWL010000001">
    <property type="protein sequence ID" value="KAK6730389.1"/>
    <property type="molecule type" value="Genomic_DNA"/>
</dbReference>
<accession>A0ABR1BVI2</accession>
<sequence length="276" mass="31451">MLGQTVLTLRIGSAATKPLQAVRNTWILRRVFAPEPTPPGKVQRNPEELPNLMKLETVDYETLKPAGPLKVILLQDIEGVGHQFDVVNVDRRLARSDLLLTRKAVYASPFDLEYYAKVKEKMADELSKRVRIPYEYICIGRDLQALVVPIKVSMENKWTIDKNIIKTSLRQTGVGMLDDAIFLGDEPISGPNFEIEARLIRFYVVVSKQYIVPMLGRITHISADESKQILVPESNRTPTAAQLARFGIKEEQPHYSTTPEIDEHFPVVDFMRRKLR</sequence>
<evidence type="ECO:0000256" key="2">
    <source>
        <dbReference type="ARBA" id="ARBA00022980"/>
    </source>
</evidence>
<dbReference type="InterPro" id="IPR000244">
    <property type="entry name" value="Ribosomal_bL9"/>
</dbReference>
<reference evidence="7 8" key="1">
    <citation type="submission" date="2023-08" db="EMBL/GenBank/DDBJ databases">
        <title>A Necator americanus chromosomal reference genome.</title>
        <authorList>
            <person name="Ilik V."/>
            <person name="Petrzelkova K.J."/>
            <person name="Pardy F."/>
            <person name="Fuh T."/>
            <person name="Niatou-Singa F.S."/>
            <person name="Gouil Q."/>
            <person name="Baker L."/>
            <person name="Ritchie M.E."/>
            <person name="Jex A.R."/>
            <person name="Gazzola D."/>
            <person name="Li H."/>
            <person name="Toshio Fujiwara R."/>
            <person name="Zhan B."/>
            <person name="Aroian R.V."/>
            <person name="Pafco B."/>
            <person name="Schwarz E.M."/>
        </authorList>
    </citation>
    <scope>NUCLEOTIDE SEQUENCE [LARGE SCALE GENOMIC DNA]</scope>
    <source>
        <strain evidence="7 8">Aroian</strain>
        <tissue evidence="7">Whole animal</tissue>
    </source>
</reference>
<evidence type="ECO:0000313" key="7">
    <source>
        <dbReference type="EMBL" id="KAK6730389.1"/>
    </source>
</evidence>
<gene>
    <name evidence="7" type="primary">Necator_chrI.g3205</name>
    <name evidence="7" type="ORF">RB195_007076</name>
</gene>
<comment type="similarity">
    <text evidence="1">Belongs to the bacterial ribosomal protein bL9 family.</text>
</comment>
<evidence type="ECO:0000313" key="8">
    <source>
        <dbReference type="Proteomes" id="UP001303046"/>
    </source>
</evidence>
<comment type="caution">
    <text evidence="7">The sequence shown here is derived from an EMBL/GenBank/DDBJ whole genome shotgun (WGS) entry which is preliminary data.</text>
</comment>
<dbReference type="Pfam" id="PF01281">
    <property type="entry name" value="Ribosomal_L9_N"/>
    <property type="match status" value="1"/>
</dbReference>
<dbReference type="InterPro" id="IPR020070">
    <property type="entry name" value="Ribosomal_bL9_N"/>
</dbReference>
<dbReference type="InterPro" id="IPR036935">
    <property type="entry name" value="Ribosomal_bL9_N_sf"/>
</dbReference>
<dbReference type="Proteomes" id="UP001303046">
    <property type="component" value="Unassembled WGS sequence"/>
</dbReference>
<dbReference type="InterPro" id="IPR009027">
    <property type="entry name" value="Ribosomal_bL9/RNase_H1_N"/>
</dbReference>
<keyword evidence="2" id="KW-0689">Ribosomal protein</keyword>
<evidence type="ECO:0000256" key="3">
    <source>
        <dbReference type="ARBA" id="ARBA00023274"/>
    </source>
</evidence>
<dbReference type="SUPFAM" id="SSF55658">
    <property type="entry name" value="L9 N-domain-like"/>
    <property type="match status" value="1"/>
</dbReference>
<evidence type="ECO:0000256" key="1">
    <source>
        <dbReference type="ARBA" id="ARBA00010605"/>
    </source>
</evidence>
<keyword evidence="3" id="KW-0687">Ribonucleoprotein</keyword>
<proteinExistence type="inferred from homology"/>
<dbReference type="PANTHER" id="PTHR21368">
    <property type="entry name" value="50S RIBOSOMAL PROTEIN L9"/>
    <property type="match status" value="1"/>
</dbReference>
<keyword evidence="8" id="KW-1185">Reference proteome</keyword>
<evidence type="ECO:0000256" key="4">
    <source>
        <dbReference type="ARBA" id="ARBA00035194"/>
    </source>
</evidence>
<feature type="domain" description="Ribosomal protein L9" evidence="6">
    <location>
        <begin position="70"/>
        <end position="113"/>
    </location>
</feature>
<evidence type="ECO:0000256" key="5">
    <source>
        <dbReference type="ARBA" id="ARBA00035381"/>
    </source>
</evidence>
<organism evidence="7 8">
    <name type="scientific">Necator americanus</name>
    <name type="common">Human hookworm</name>
    <dbReference type="NCBI Taxonomy" id="51031"/>
    <lineage>
        <taxon>Eukaryota</taxon>
        <taxon>Metazoa</taxon>
        <taxon>Ecdysozoa</taxon>
        <taxon>Nematoda</taxon>
        <taxon>Chromadorea</taxon>
        <taxon>Rhabditida</taxon>
        <taxon>Rhabditina</taxon>
        <taxon>Rhabditomorpha</taxon>
        <taxon>Strongyloidea</taxon>
        <taxon>Ancylostomatidae</taxon>
        <taxon>Bunostominae</taxon>
        <taxon>Necator</taxon>
    </lineage>
</organism>
<name>A0ABR1BVI2_NECAM</name>